<feature type="compositionally biased region" description="Basic and acidic residues" evidence="1">
    <location>
        <begin position="1"/>
        <end position="16"/>
    </location>
</feature>
<evidence type="ECO:0000256" key="1">
    <source>
        <dbReference type="SAM" id="MobiDB-lite"/>
    </source>
</evidence>
<feature type="compositionally biased region" description="Basic residues" evidence="1">
    <location>
        <begin position="19"/>
        <end position="28"/>
    </location>
</feature>
<feature type="region of interest" description="Disordered" evidence="1">
    <location>
        <begin position="1"/>
        <end position="28"/>
    </location>
</feature>
<evidence type="ECO:0000313" key="2">
    <source>
        <dbReference type="EMBL" id="WVZ65561.1"/>
    </source>
</evidence>
<feature type="region of interest" description="Disordered" evidence="1">
    <location>
        <begin position="97"/>
        <end position="116"/>
    </location>
</feature>
<proteinExistence type="predicted"/>
<name>A0AAQ3WL70_PASNO</name>
<organism evidence="2 3">
    <name type="scientific">Paspalum notatum var. saurae</name>
    <dbReference type="NCBI Taxonomy" id="547442"/>
    <lineage>
        <taxon>Eukaryota</taxon>
        <taxon>Viridiplantae</taxon>
        <taxon>Streptophyta</taxon>
        <taxon>Embryophyta</taxon>
        <taxon>Tracheophyta</taxon>
        <taxon>Spermatophyta</taxon>
        <taxon>Magnoliopsida</taxon>
        <taxon>Liliopsida</taxon>
        <taxon>Poales</taxon>
        <taxon>Poaceae</taxon>
        <taxon>PACMAD clade</taxon>
        <taxon>Panicoideae</taxon>
        <taxon>Andropogonodae</taxon>
        <taxon>Paspaleae</taxon>
        <taxon>Paspalinae</taxon>
        <taxon>Paspalum</taxon>
    </lineage>
</organism>
<gene>
    <name evidence="2" type="ORF">U9M48_014902</name>
</gene>
<accession>A0AAQ3WL70</accession>
<dbReference type="AlphaFoldDB" id="A0AAQ3WL70"/>
<protein>
    <submittedName>
        <fullName evidence="2">Uncharacterized protein</fullName>
    </submittedName>
</protein>
<sequence length="116" mass="13672">MAPIGRQREKSKERSSTAKVRRNNMSRNRHSLQHAAICFWRGPDAKFCTICGDDQEMHLELKCPYNYLSPAAYVPCRARLALWGNYTTTLRHKCLKHKEEEQREPPVHYETNSRRL</sequence>
<dbReference type="Proteomes" id="UP001341281">
    <property type="component" value="Chromosome 03"/>
</dbReference>
<reference evidence="2 3" key="1">
    <citation type="submission" date="2024-02" db="EMBL/GenBank/DDBJ databases">
        <title>High-quality chromosome-scale genome assembly of Pensacola bahiagrass (Paspalum notatum Flugge var. saurae).</title>
        <authorList>
            <person name="Vega J.M."/>
            <person name="Podio M."/>
            <person name="Orjuela J."/>
            <person name="Siena L.A."/>
            <person name="Pessino S.C."/>
            <person name="Combes M.C."/>
            <person name="Mariac C."/>
            <person name="Albertini E."/>
            <person name="Pupilli F."/>
            <person name="Ortiz J.P.A."/>
            <person name="Leblanc O."/>
        </authorList>
    </citation>
    <scope>NUCLEOTIDE SEQUENCE [LARGE SCALE GENOMIC DNA]</scope>
    <source>
        <strain evidence="2">R1</strain>
        <tissue evidence="2">Leaf</tissue>
    </source>
</reference>
<keyword evidence="3" id="KW-1185">Reference proteome</keyword>
<evidence type="ECO:0000313" key="3">
    <source>
        <dbReference type="Proteomes" id="UP001341281"/>
    </source>
</evidence>
<dbReference type="EMBL" id="CP144747">
    <property type="protein sequence ID" value="WVZ65561.1"/>
    <property type="molecule type" value="Genomic_DNA"/>
</dbReference>